<dbReference type="AlphaFoldDB" id="A0A3N6ML35"/>
<gene>
    <name evidence="1" type="ORF">EA473_05310</name>
</gene>
<dbReference type="InterPro" id="IPR010419">
    <property type="entry name" value="CO_DH_gsu"/>
</dbReference>
<name>A0A3N6ML35_NATCH</name>
<evidence type="ECO:0000313" key="1">
    <source>
        <dbReference type="EMBL" id="RQG96691.1"/>
    </source>
</evidence>
<dbReference type="OrthoDB" id="194810at2157"/>
<dbReference type="SUPFAM" id="SSF55961">
    <property type="entry name" value="Bet v1-like"/>
    <property type="match status" value="1"/>
</dbReference>
<comment type="caution">
    <text evidence="1">The sequence shown here is derived from an EMBL/GenBank/DDBJ whole genome shotgun (WGS) entry which is preliminary data.</text>
</comment>
<dbReference type="PANTHER" id="PTHR38588">
    <property type="entry name" value="BLL0334 PROTEIN"/>
    <property type="match status" value="1"/>
</dbReference>
<dbReference type="Pfam" id="PF06240">
    <property type="entry name" value="COXG"/>
    <property type="match status" value="1"/>
</dbReference>
<sequence>MEQSPDELWPYFTDTDVLAECAPGCKEMTLESPHEIEAVLAVGVGSVKPEFDVDVVVTRADRPDVLEMQAVGHAPRNEFETTAEMELRETDDGGTTVVWSATADVSGTIASLGGRALKSVTNRLVKKFFADLQEKADEGVEATAELEAAPEDVTLENDG</sequence>
<reference evidence="1 2" key="1">
    <citation type="submission" date="2018-10" db="EMBL/GenBank/DDBJ databases">
        <title>Natrarchaeobius chitinivorans gen. nov., sp. nov., and Natrarchaeobius haloalkaliphilus sp. nov., alkaliphilic, chitin-utilizing haloarchaea from hypersaline alkaline lakes.</title>
        <authorList>
            <person name="Sorokin D.Y."/>
            <person name="Elcheninov A.G."/>
            <person name="Kostrikina N.A."/>
            <person name="Bale N.J."/>
            <person name="Sinninghe Damste J.S."/>
            <person name="Khijniak T.V."/>
            <person name="Kublanov I.V."/>
            <person name="Toshchakov S.V."/>
        </authorList>
    </citation>
    <scope>NUCLEOTIDE SEQUENCE [LARGE SCALE GENOMIC DNA]</scope>
    <source>
        <strain evidence="1 2">AArcht4T</strain>
    </source>
</reference>
<dbReference type="Gene3D" id="3.30.530.20">
    <property type="match status" value="1"/>
</dbReference>
<dbReference type="Proteomes" id="UP000282323">
    <property type="component" value="Unassembled WGS sequence"/>
</dbReference>
<keyword evidence="2" id="KW-1185">Reference proteome</keyword>
<accession>A0A3N6ML35</accession>
<dbReference type="PANTHER" id="PTHR38588:SF1">
    <property type="entry name" value="BLL0334 PROTEIN"/>
    <property type="match status" value="1"/>
</dbReference>
<dbReference type="EMBL" id="REGA01000003">
    <property type="protein sequence ID" value="RQG96691.1"/>
    <property type="molecule type" value="Genomic_DNA"/>
</dbReference>
<evidence type="ECO:0000313" key="2">
    <source>
        <dbReference type="Proteomes" id="UP000282323"/>
    </source>
</evidence>
<organism evidence="1 2">
    <name type="scientific">Natrarchaeobius chitinivorans</name>
    <dbReference type="NCBI Taxonomy" id="1679083"/>
    <lineage>
        <taxon>Archaea</taxon>
        <taxon>Methanobacteriati</taxon>
        <taxon>Methanobacteriota</taxon>
        <taxon>Stenosarchaea group</taxon>
        <taxon>Halobacteria</taxon>
        <taxon>Halobacteriales</taxon>
        <taxon>Natrialbaceae</taxon>
        <taxon>Natrarchaeobius</taxon>
    </lineage>
</organism>
<dbReference type="InterPro" id="IPR023393">
    <property type="entry name" value="START-like_dom_sf"/>
</dbReference>
<protein>
    <submittedName>
        <fullName evidence="1">Carbon monoxide dehydrogenase</fullName>
    </submittedName>
</protein>
<proteinExistence type="predicted"/>